<evidence type="ECO:0000259" key="2">
    <source>
        <dbReference type="Pfam" id="PF25794"/>
    </source>
</evidence>
<evidence type="ECO:0000313" key="4">
    <source>
        <dbReference type="Proteomes" id="UP000054928"/>
    </source>
</evidence>
<organism evidence="3 4">
    <name type="scientific">Plasmopara halstedii</name>
    <name type="common">Downy mildew of sunflower</name>
    <dbReference type="NCBI Taxonomy" id="4781"/>
    <lineage>
        <taxon>Eukaryota</taxon>
        <taxon>Sar</taxon>
        <taxon>Stramenopiles</taxon>
        <taxon>Oomycota</taxon>
        <taxon>Peronosporomycetes</taxon>
        <taxon>Peronosporales</taxon>
        <taxon>Peronosporaceae</taxon>
        <taxon>Plasmopara</taxon>
    </lineage>
</organism>
<evidence type="ECO:0000313" key="3">
    <source>
        <dbReference type="EMBL" id="CEG37945.1"/>
    </source>
</evidence>
<dbReference type="InterPro" id="IPR052957">
    <property type="entry name" value="Auxin_embryo_med"/>
</dbReference>
<feature type="domain" description="Protein NO VEIN C-terminal" evidence="1">
    <location>
        <begin position="2572"/>
        <end position="2660"/>
    </location>
</feature>
<evidence type="ECO:0000259" key="1">
    <source>
        <dbReference type="Pfam" id="PF13020"/>
    </source>
</evidence>
<dbReference type="PANTHER" id="PTHR32387">
    <property type="entry name" value="WU:FJ29H11"/>
    <property type="match status" value="1"/>
</dbReference>
<dbReference type="GO" id="GO:0008483">
    <property type="term" value="F:transaminase activity"/>
    <property type="evidence" value="ECO:0007669"/>
    <property type="project" value="UniProtKB-KW"/>
</dbReference>
<protein>
    <submittedName>
        <fullName evidence="3">Phosphoserine aminotransferase</fullName>
    </submittedName>
</protein>
<dbReference type="InterPro" id="IPR036890">
    <property type="entry name" value="HATPase_C_sf"/>
</dbReference>
<dbReference type="EMBL" id="CCYD01000291">
    <property type="protein sequence ID" value="CEG37945.1"/>
    <property type="molecule type" value="Genomic_DNA"/>
</dbReference>
<dbReference type="PANTHER" id="PTHR32387:SF0">
    <property type="entry name" value="PROTEIN NO VEIN"/>
    <property type="match status" value="1"/>
</dbReference>
<keyword evidence="3" id="KW-0808">Transferase</keyword>
<dbReference type="Pfam" id="PF13020">
    <property type="entry name" value="NOV_C"/>
    <property type="match status" value="1"/>
</dbReference>
<dbReference type="Pfam" id="PF25794">
    <property type="entry name" value="SACS"/>
    <property type="match status" value="1"/>
</dbReference>
<dbReference type="STRING" id="4781.A0A0P1AB16"/>
<dbReference type="Proteomes" id="UP000054928">
    <property type="component" value="Unassembled WGS sequence"/>
</dbReference>
<dbReference type="GeneID" id="36401046"/>
<dbReference type="SUPFAM" id="SSF55874">
    <property type="entry name" value="ATPase domain of HSP90 chaperone/DNA topoisomerase II/histidine kinase"/>
    <property type="match status" value="1"/>
</dbReference>
<keyword evidence="4" id="KW-1185">Reference proteome</keyword>
<dbReference type="NCBIfam" id="NF047352">
    <property type="entry name" value="P_loop_sacsin"/>
    <property type="match status" value="1"/>
</dbReference>
<dbReference type="OMA" id="MGYILPY"/>
<name>A0A0P1AB16_PLAHL</name>
<dbReference type="InterPro" id="IPR024975">
    <property type="entry name" value="NOV_C"/>
</dbReference>
<dbReference type="RefSeq" id="XP_024574314.1">
    <property type="nucleotide sequence ID" value="XM_024723326.1"/>
</dbReference>
<reference evidence="4" key="1">
    <citation type="submission" date="2014-09" db="EMBL/GenBank/DDBJ databases">
        <authorList>
            <person name="Sharma Rahul"/>
            <person name="Thines Marco"/>
        </authorList>
    </citation>
    <scope>NUCLEOTIDE SEQUENCE [LARGE SCALE GENOMIC DNA]</scope>
</reference>
<dbReference type="InterPro" id="IPR058210">
    <property type="entry name" value="SACS/Nov_dom"/>
</dbReference>
<sequence length="2686" mass="304781">MRGNWQRFQQHYGENRPFVHQQNSHQRLNEQLRPTSASIQVQKDVVAFIEAFRANQSSPSAPPNALTLDIVVRATCNHFHVNAFEELMGFSALQLPALKQLHTVNQRVWTFVTCYLHSRRINTLYECHQAFLQHEGLQSFHELKLGNSFLHTEAVQQLYHSPSVMFTITTGDVVTCLRQFENLLGQDVFRASSHVDLHEFLHYLAQHYRQPSSQTMGVFIDPYGFGAYVGLLRRVANHEMKELKTVEQQFQREVAEKMFRLTKEKFSDENRKQALNELLQRVNSRTETERSIIQTNGNMKSSLQSLSLDLLQRVTDVDVYLDNVLRRKAAANAKTPQQYSKPISSQAIAETDSKLRNQLTRFLVSSQKSRHHSRLKVVTWVICSIIAKTCALLSSDDKLPADDEESLKKVMDESDKEECNCCCVNESLCTCSCTCKCHVESSDEEDEVESDNVTKGEKGVTVSSEVFPVSPADPFATRHAKLNQSAIVTLEDVKAEITSFLNANMPKDQPQTTKDVLLVLSSLEENLINKFTSKSKDVSWAGRRSVLELLPEIMDNGLNDDIGAAKCLSNLFMSIQVNNDRAATINTTNKKLKEGLLPFIRDCRATIASSSSLSTLSSEEQQQWIARRLSVELGGAHILDSLFPSAEEILKLMNEDTSSDDSSIVKYSGSLDLRYDDNSSCKNSTGELIEQALVELRNCPFLVNVALYLNWQERYASPCGPLLSFIRLHEMMLLDHAPSNNFLLVCCINGAIVRVNESSTPSDLELLLRRAEQKNKYVTASQVALHLVSMVVTSKGQANFPQQLVQAHLRAYLINLEENDLKRFLVEVLMETPNDFADFILSLLLGAVGHDAGSEFVDQVWKACKTDAECKTLMLISKRSSSPLWTYEANKWCTSSANMADTSSANMADTSNASETCVTSFHCGKEPFEKKFDPSFDAANISVDGKSKVASLINTEEISFSPKTAAKEVDDESWNDAHITSCQSFVEDIRKKQFGVGLQIQDEATTSVLLIQQQRLERALKRLSDELYSESTHFVLELLQNADDNKYDEGVTPRGEFTLTADKKIVFYNNEQGFSSANIQAICDVGASTKAAENEEASIGKKGIGFKSVFKVSDHPQVHSNGFHICFHAKSSMHGNGMGYILPYWLDDTTQWQQIRGTTFVLPLNETSVQRMDDISQSLLAFEPSVLLFLRRIQELRVRVLAQDYSLHFLKKEKTLSSNSRLVQLYCQEKKSENIAKVTQQNWLVIKEMLELPQIFHRKHFTEIAVAIPIALKEDSNKLEDRPPLQQVFCYLPLRSYGFRFILQGDFEIPSSREAITNGSEWNEWLVSKFPELVRDAVFSYVSMLQTSELIAGISHMLSLLPLENEVQAPFRSIVQEIMRLLRQVKWLPSATPSSSTIFEMPAELIDCFHLMGNDASEIKNGLLEMLSEDVLVSTCCKRLLHPDVSSAMSGSMKSQLRIEQLNASHMLRILSLSAQKNDIDWTVDVLTVLAKLWRKDRLSGLLRQELRLIKCFPLQHKERTDGNFKWVSLADAHDSLFLSSFQADDKVSTRKQFYAFFNDLRILDDHFTKAVSKNSKLRAFLLNDVGLHVMEDHDMIRHHILPTMAVLCNSTECTDKKEVEARGVLEFGQFLASHLMGCRNCSMHENVKLHMVVATTCGRLIPAGSLNLFAILPSTSRDMAKLVEWIKLKVKTCDEAEDAISIVSDSYYFDSDTETPFKDLDEQWQYLLTKICDVPMLLDIVNLKSDARLQTGTKQLLKWIEAEEDNDVKRSMSMLLAQHMEKQWEHRKYGDSESDSESLENDDTGLSFWQHYRWVEGSDAHFHRPNELWLTTDEVTRLFTPSMVTFSSMVWKSDEFAKQVLGMKSTATVSDVLSVISTLAVNPTAMSLLNLDQMIQMYSYLWEKSQRSDETKREILSAFTEKAMIFSPAKMSTESNESQFVGTNYVVWTSSLQERELVVLETLYPKFLRDFFTKICGVQRKPSVSFLCKMLSEQKSNMCGKNLCDVKVWKKKMLPLLCALSKKVEKNSLSTREMKEIQKTLKSIPWLPVRSISESSSEFVYCSSKDEPVQAITKTERKLLKLVIFLTKEKSADNMKKRKNEEIKLIQPDCFEEDTDLNAILRLAKVSTLSLHLKSHGSTWCKIFAHLASTQQGQKKSKKKLKKLGQLLVKAWANIFSSSDEQEKADFLVTVQHLKLFPVIDKRLQWTSAASMYINDQTELSKEDLLKAGQAEQLQVLGLFPWNYFLDGLAIEEISNDANVVRTFLVECCGMKSLKAHLQYEVSVLSTQHPASDAFHKKIHTAFALAQRCLYHWHRTLYDKLPHNSFAKLALRFQCILVDGHDGFQVVYRVGNSFSLRRGVDSLSRCFFDVPNNVLYLQSITGEEEASALSMVLVELSQRLFGAHVATNVANFLYLSLLQPNAGVRENWLIKTQRLPPLPSSEADKLWVQQVSDSLSSDECASYKRTFNDMEDGELSATTVFSNKLHHHIEVNDREFKSPYQPLTSFTNGFEQVYDRQTPRSLCLSNSGNAEPTGAAYHLPLPVSPTNTGLQSLSLSNTMTKEEREAIGRWGEEYVYNQLKRQYAESNTTVEWLNEKEESGLPYDLTLSSKSKVEEYIEVKSTRTMEKGVFEISMNELDQAAIYGSSYCIYRVFNAGNSALCRVIRLKNPVSLVRQRKIQLALVMQ</sequence>
<proteinExistence type="predicted"/>
<accession>A0A0P1AB16</accession>
<keyword evidence="3" id="KW-0032">Aminotransferase</keyword>
<feature type="domain" description="Sacsin/Nov" evidence="2">
    <location>
        <begin position="1027"/>
        <end position="1125"/>
    </location>
</feature>
<dbReference type="OrthoDB" id="1262810at2759"/>
<dbReference type="Gene3D" id="3.30.565.10">
    <property type="entry name" value="Histidine kinase-like ATPase, C-terminal domain"/>
    <property type="match status" value="1"/>
</dbReference>